<keyword evidence="3" id="KW-1185">Reference proteome</keyword>
<reference evidence="2 3" key="1">
    <citation type="submission" date="2019-08" db="EMBL/GenBank/DDBJ databases">
        <title>Whole genome of Aphis craccivora.</title>
        <authorList>
            <person name="Voronova N.V."/>
            <person name="Shulinski R.S."/>
            <person name="Bandarenka Y.V."/>
            <person name="Zhorov D.G."/>
            <person name="Warner D."/>
        </authorList>
    </citation>
    <scope>NUCLEOTIDE SEQUENCE [LARGE SCALE GENOMIC DNA]</scope>
    <source>
        <strain evidence="2">180601</strain>
        <tissue evidence="2">Whole Body</tissue>
    </source>
</reference>
<evidence type="ECO:0000259" key="1">
    <source>
        <dbReference type="Pfam" id="PF05699"/>
    </source>
</evidence>
<protein>
    <submittedName>
        <fullName evidence="2">Zinc finger MYM-type protein 1-like</fullName>
    </submittedName>
</protein>
<dbReference type="OrthoDB" id="8196265at2759"/>
<dbReference type="InterPro" id="IPR012337">
    <property type="entry name" value="RNaseH-like_sf"/>
</dbReference>
<dbReference type="AlphaFoldDB" id="A0A6G0Y3E2"/>
<accession>A0A6G0Y3E2</accession>
<proteinExistence type="predicted"/>
<dbReference type="Proteomes" id="UP000478052">
    <property type="component" value="Unassembled WGS sequence"/>
</dbReference>
<feature type="domain" description="HAT C-terminal dimerisation" evidence="1">
    <location>
        <begin position="703"/>
        <end position="756"/>
    </location>
</feature>
<sequence length="781" mass="89801">DELESVSENITTAIACYENCHQNVASSSSFGLNTDQLKPIHNDEIYVPGTTDHADAVEQCEIGSLEKIQSQENSNFNQIFEGHDKDHSAIGNQVLKVGEDTVFNNDTATFCSLKTFPQHFINWILKAGPSQPTADDFIDHKFPTENNRSFHSSWYYKILPSGDIVNPNWLTFRGHREGWKEKLHGNFKDLAILLSKYSPVMTTYITELESSGKKRNYLSWNRQNQLIDSIAYFIRSSIIQDKRATSLVVRYIKDLNVYERVIAVHEVTSTTGQNLLEVFTKICLELDLNWKKYLVGQAYDGASNMRGAYNGLQALIKEHNSSVLYIWCWAHRLNLIITDAVNNCTDSVKLFGILETIYDFICSSKNRVSLFEKHQKMLYPGKPIRQPKRVETTRWMSHSYALNNILSTYHALLETLEELMKPGKSSDRKEISQASNIFDLILSEKILLTAFVFKKIFEILEPLNKVLQSKDIDLLGAINSVNECLKMLNVLRDNCDIEFNQIFKTTHTFIKPLNKTVKDYKVYNISPLTQTRIIYSKRRYAEESIEEPIIDPVKTFKIKTFLPIIDVTITQISDRFSERCKGVLKDLSLFSRKRLKEIKQSPSSLPIDTFSEICDNYKQFLNLEDLKREYLQFSHEYWNFECIKKLPENFYNSSDYLLSDIENSSDSEDEEQENKTKNSVFENVGSILSLYNICCSCGLNIIFPNLYTALKISLTLPTSSASPERIFSKLKLVKNKLRSTMSAERLDGLMLIACETDIHIDEDKVLDNFANSGTYLKNQLI</sequence>
<dbReference type="InterPro" id="IPR008906">
    <property type="entry name" value="HATC_C_dom"/>
</dbReference>
<comment type="caution">
    <text evidence="2">The sequence shown here is derived from an EMBL/GenBank/DDBJ whole genome shotgun (WGS) entry which is preliminary data.</text>
</comment>
<feature type="non-terminal residue" evidence="2">
    <location>
        <position position="1"/>
    </location>
</feature>
<dbReference type="PANTHER" id="PTHR45749:SF21">
    <property type="entry name" value="DUF4371 DOMAIN-CONTAINING PROTEIN"/>
    <property type="match status" value="1"/>
</dbReference>
<dbReference type="Pfam" id="PF05699">
    <property type="entry name" value="Dimer_Tnp_hAT"/>
    <property type="match status" value="1"/>
</dbReference>
<evidence type="ECO:0000313" key="2">
    <source>
        <dbReference type="EMBL" id="KAF0748537.1"/>
    </source>
</evidence>
<dbReference type="GO" id="GO:0046983">
    <property type="term" value="F:protein dimerization activity"/>
    <property type="evidence" value="ECO:0007669"/>
    <property type="project" value="InterPro"/>
</dbReference>
<gene>
    <name evidence="2" type="ORF">FWK35_00022518</name>
</gene>
<dbReference type="PANTHER" id="PTHR45749">
    <property type="match status" value="1"/>
</dbReference>
<organism evidence="2 3">
    <name type="scientific">Aphis craccivora</name>
    <name type="common">Cowpea aphid</name>
    <dbReference type="NCBI Taxonomy" id="307492"/>
    <lineage>
        <taxon>Eukaryota</taxon>
        <taxon>Metazoa</taxon>
        <taxon>Ecdysozoa</taxon>
        <taxon>Arthropoda</taxon>
        <taxon>Hexapoda</taxon>
        <taxon>Insecta</taxon>
        <taxon>Pterygota</taxon>
        <taxon>Neoptera</taxon>
        <taxon>Paraneoptera</taxon>
        <taxon>Hemiptera</taxon>
        <taxon>Sternorrhyncha</taxon>
        <taxon>Aphidomorpha</taxon>
        <taxon>Aphidoidea</taxon>
        <taxon>Aphididae</taxon>
        <taxon>Aphidini</taxon>
        <taxon>Aphis</taxon>
        <taxon>Aphis</taxon>
    </lineage>
</organism>
<name>A0A6G0Y3E2_APHCR</name>
<dbReference type="EMBL" id="VUJU01006437">
    <property type="protein sequence ID" value="KAF0748537.1"/>
    <property type="molecule type" value="Genomic_DNA"/>
</dbReference>
<evidence type="ECO:0000313" key="3">
    <source>
        <dbReference type="Proteomes" id="UP000478052"/>
    </source>
</evidence>
<dbReference type="SUPFAM" id="SSF53098">
    <property type="entry name" value="Ribonuclease H-like"/>
    <property type="match status" value="1"/>
</dbReference>